<sequence length="106" mass="11957">MPTYLGKLLMNVGGHLRIGDLTRQAKVGGSFGRLRNPPSGNHSRTKYLEAKPAGRWSRPPTHPHPRGARIIFRTWRTRNFTHPPELIAKYLPVTSLPYHIGSDNIP</sequence>
<gene>
    <name evidence="1" type="ORF">PoMZ_00622</name>
</gene>
<dbReference type="AlphaFoldDB" id="A0A4P7N6T1"/>
<accession>A0A4P7N6T1</accession>
<evidence type="ECO:0000313" key="1">
    <source>
        <dbReference type="EMBL" id="QBZ55720.1"/>
    </source>
</evidence>
<organism evidence="1 2">
    <name type="scientific">Pyricularia oryzae</name>
    <name type="common">Rice blast fungus</name>
    <name type="synonym">Magnaporthe oryzae</name>
    <dbReference type="NCBI Taxonomy" id="318829"/>
    <lineage>
        <taxon>Eukaryota</taxon>
        <taxon>Fungi</taxon>
        <taxon>Dikarya</taxon>
        <taxon>Ascomycota</taxon>
        <taxon>Pezizomycotina</taxon>
        <taxon>Sordariomycetes</taxon>
        <taxon>Sordariomycetidae</taxon>
        <taxon>Magnaporthales</taxon>
        <taxon>Pyriculariaceae</taxon>
        <taxon>Pyricularia</taxon>
    </lineage>
</organism>
<dbReference type="Proteomes" id="UP000294847">
    <property type="component" value="Chromosome 2"/>
</dbReference>
<name>A0A4P7N6T1_PYROR</name>
<proteinExistence type="predicted"/>
<evidence type="ECO:0000313" key="2">
    <source>
        <dbReference type="Proteomes" id="UP000294847"/>
    </source>
</evidence>
<protein>
    <submittedName>
        <fullName evidence="1">Uncharacterized protein</fullName>
    </submittedName>
</protein>
<dbReference type="EMBL" id="CP034205">
    <property type="protein sequence ID" value="QBZ55720.1"/>
    <property type="molecule type" value="Genomic_DNA"/>
</dbReference>
<reference evidence="1 2" key="1">
    <citation type="journal article" date="2019" name="Mol. Biol. Evol.">
        <title>Blast fungal genomes show frequent chromosomal changes, gene gains and losses, and effector gene turnover.</title>
        <authorList>
            <person name="Gomez Luciano L.B."/>
            <person name="Jason Tsai I."/>
            <person name="Chuma I."/>
            <person name="Tosa Y."/>
            <person name="Chen Y.H."/>
            <person name="Li J.Y."/>
            <person name="Li M.Y."/>
            <person name="Jade Lu M.Y."/>
            <person name="Nakayashiki H."/>
            <person name="Li W.H."/>
        </authorList>
    </citation>
    <scope>NUCLEOTIDE SEQUENCE [LARGE SCALE GENOMIC DNA]</scope>
    <source>
        <strain evidence="1">MZ5-1-6</strain>
    </source>
</reference>